<dbReference type="Proteomes" id="UP000001362">
    <property type="component" value="Chromosome"/>
</dbReference>
<evidence type="ECO:0000256" key="1">
    <source>
        <dbReference type="SAM" id="MobiDB-lite"/>
    </source>
</evidence>
<feature type="region of interest" description="Disordered" evidence="1">
    <location>
        <begin position="1"/>
        <end position="25"/>
    </location>
</feature>
<dbReference type="AlphaFoldDB" id="B7J5H9"/>
<evidence type="ECO:0000313" key="2">
    <source>
        <dbReference type="EMBL" id="ACK80046.1"/>
    </source>
</evidence>
<dbReference type="HOGENOM" id="CLU_2730731_0_0_6"/>
<accession>B7J5H9</accession>
<dbReference type="PaxDb" id="243159-AFE_2191"/>
<proteinExistence type="predicted"/>
<reference evidence="2 3" key="1">
    <citation type="journal article" date="2008" name="BMC Genomics">
        <title>Acidithiobacillus ferrooxidans metabolism: from genome sequence to industrial applications.</title>
        <authorList>
            <person name="Valdes J."/>
            <person name="Pedroso I."/>
            <person name="Quatrini R."/>
            <person name="Dodson R.J."/>
            <person name="Tettelin H."/>
            <person name="Blake R.II."/>
            <person name="Eisen J.A."/>
            <person name="Holmes D.S."/>
        </authorList>
    </citation>
    <scope>NUCLEOTIDE SEQUENCE [LARGE SCALE GENOMIC DNA]</scope>
    <source>
        <strain evidence="3">ATCC 23270 / DSM 14882 / CIP 104768 / NCIMB 8455</strain>
    </source>
</reference>
<organism evidence="2 3">
    <name type="scientific">Acidithiobacillus ferrooxidans (strain ATCC 23270 / DSM 14882 / CIP 104768 / NCIMB 8455)</name>
    <name type="common">Ferrobacillus ferrooxidans (strain ATCC 23270)</name>
    <dbReference type="NCBI Taxonomy" id="243159"/>
    <lineage>
        <taxon>Bacteria</taxon>
        <taxon>Pseudomonadati</taxon>
        <taxon>Pseudomonadota</taxon>
        <taxon>Acidithiobacillia</taxon>
        <taxon>Acidithiobacillales</taxon>
        <taxon>Acidithiobacillaceae</taxon>
        <taxon>Acidithiobacillus</taxon>
    </lineage>
</organism>
<dbReference type="KEGG" id="afr:AFE_2191"/>
<gene>
    <name evidence="2" type="ordered locus">AFE_2191</name>
</gene>
<name>B7J5H9_ACIF2</name>
<keyword evidence="3" id="KW-1185">Reference proteome</keyword>
<sequence length="71" mass="8035">MRHMPFGHHPGYPQAAQHDKASTSVDPAYSGDPLLFVRYFRDHLISTPPERVKGTEKSSIKKPHLAFLCYA</sequence>
<protein>
    <submittedName>
        <fullName evidence="2">Uncharacterized protein</fullName>
    </submittedName>
</protein>
<dbReference type="STRING" id="243159.AFE_2191"/>
<dbReference type="EMBL" id="CP001219">
    <property type="protein sequence ID" value="ACK80046.1"/>
    <property type="molecule type" value="Genomic_DNA"/>
</dbReference>
<evidence type="ECO:0000313" key="3">
    <source>
        <dbReference type="Proteomes" id="UP000001362"/>
    </source>
</evidence>